<keyword evidence="2" id="KW-1185">Reference proteome</keyword>
<gene>
    <name evidence="1" type="ORF">phiB1_1_35</name>
</gene>
<name>A0A7D7F484_9CAUD</name>
<proteinExistence type="predicted"/>
<evidence type="ECO:0000313" key="1">
    <source>
        <dbReference type="EMBL" id="QMP84062.1"/>
    </source>
</evidence>
<protein>
    <submittedName>
        <fullName evidence="1">Major capsid protein</fullName>
    </submittedName>
</protein>
<organism evidence="1 2">
    <name type="scientific">Pseudomonas phage phiB1_1</name>
    <dbReference type="NCBI Taxonomy" id="2755402"/>
    <lineage>
        <taxon>Viruses</taxon>
        <taxon>Duplodnaviria</taxon>
        <taxon>Heunggongvirae</taxon>
        <taxon>Uroviricota</taxon>
        <taxon>Caudoviricetes</taxon>
        <taxon>Autographivirales</taxon>
        <taxon>Autoscriptoviridae</taxon>
        <taxon>Krylovirinae</taxon>
        <taxon>Torinorumvirus</taxon>
        <taxon>Torinorumvirus B11</taxon>
    </lineage>
</organism>
<reference evidence="1 2" key="1">
    <citation type="submission" date="2020-04" db="EMBL/GenBank/DDBJ databases">
        <authorList>
            <person name="Martino G."/>
            <person name="Holtappels D."/>
            <person name="Wagemans J."/>
            <person name="Lavigne R."/>
            <person name="Turina M."/>
            <person name="Ciuffo M."/>
        </authorList>
    </citation>
    <scope>NUCLEOTIDE SEQUENCE [LARGE SCALE GENOMIC DNA]</scope>
</reference>
<evidence type="ECO:0000313" key="2">
    <source>
        <dbReference type="Proteomes" id="UP000515318"/>
    </source>
</evidence>
<accession>A0A7D7F484</accession>
<dbReference type="EMBL" id="MT354570">
    <property type="protein sequence ID" value="QMP84062.1"/>
    <property type="molecule type" value="Genomic_DNA"/>
</dbReference>
<dbReference type="Proteomes" id="UP000515318">
    <property type="component" value="Segment"/>
</dbReference>
<sequence length="332" mass="36550">MTALTNLTRPQWGGPNSDVDIHIEEHLGIVDKTFAYSSQLANVMNIRNLRGTNTARIDRFGDVKVGGRKSGGALVQSKVVNDKFNLTVDTVLYLRHEFDKFDDWTTDLQYRKEIAELDGTAMAKQFDQACLIQAAKCADFKTPTGLEGSFNDGILVPVTISGAVANGEADADLLVRAHRKGLEALIKRDLGDRVYSEGVTYVDPGIFTVLLEHKKLMNVEYQSLGGVNDYARSRIAMLNGVKLVETPRVVTAAITDNPLGSAFNVTAAQARRRMITIIPSLTLVTAQVHALAGDYWEDKREFSWVLDTFQSYNIGQRRPDSAAVVDVTVTTP</sequence>